<accession>A0A6A8AIX9</accession>
<sequence length="330" mass="35537">MAIRAVMERCVVMVAIDGVQSLDITGPAEVLAVANRFRPKHAPAYRIELASLTGQPIKTHAGYEIGPCMAITDVAADADMILVCGGGELPMMTAMQDADFLAWLRLHAGQARRMASICSGALLFAAAGLLKDKRATTHWNLHRFLPLIEPSVQLEPDAIFVAEPPIYTSAGVTAGIDLAMAFVEEDLGTETARAVARELVLFLRRPGGQSQFSAGIQTTASTPRLKTLLADIIENPDGDLSVPALAARVGQSERHFARTFRTETGTTPAAFVETARVERVKLLLETTDWPLARIAERSGFGSLDMLHRSFLRKTGITPGAYRQRFGGVGG</sequence>
<keyword evidence="6" id="KW-1185">Reference proteome</keyword>
<keyword evidence="3" id="KW-0804">Transcription</keyword>
<gene>
    <name evidence="5" type="ORF">GAO09_22210</name>
</gene>
<evidence type="ECO:0000256" key="1">
    <source>
        <dbReference type="ARBA" id="ARBA00023015"/>
    </source>
</evidence>
<dbReference type="PANTHER" id="PTHR43130:SF3">
    <property type="entry name" value="HTH-TYPE TRANSCRIPTIONAL REGULATOR RV1931C"/>
    <property type="match status" value="1"/>
</dbReference>
<dbReference type="PANTHER" id="PTHR43130">
    <property type="entry name" value="ARAC-FAMILY TRANSCRIPTIONAL REGULATOR"/>
    <property type="match status" value="1"/>
</dbReference>
<dbReference type="Pfam" id="PF12833">
    <property type="entry name" value="HTH_18"/>
    <property type="match status" value="1"/>
</dbReference>
<dbReference type="InterPro" id="IPR018060">
    <property type="entry name" value="HTH_AraC"/>
</dbReference>
<dbReference type="Proteomes" id="UP000435138">
    <property type="component" value="Unassembled WGS sequence"/>
</dbReference>
<dbReference type="Gene3D" id="1.10.10.60">
    <property type="entry name" value="Homeodomain-like"/>
    <property type="match status" value="1"/>
</dbReference>
<dbReference type="InterPro" id="IPR009057">
    <property type="entry name" value="Homeodomain-like_sf"/>
</dbReference>
<organism evidence="5 6">
    <name type="scientific">Endobacterium cereale</name>
    <dbReference type="NCBI Taxonomy" id="2663029"/>
    <lineage>
        <taxon>Bacteria</taxon>
        <taxon>Pseudomonadati</taxon>
        <taxon>Pseudomonadota</taxon>
        <taxon>Alphaproteobacteria</taxon>
        <taxon>Hyphomicrobiales</taxon>
        <taxon>Rhizobiaceae</taxon>
        <taxon>Endobacterium</taxon>
    </lineage>
</organism>
<dbReference type="RefSeq" id="WP_153357742.1">
    <property type="nucleotide sequence ID" value="NZ_JAYKOO010000004.1"/>
</dbReference>
<keyword evidence="1" id="KW-0805">Transcription regulation</keyword>
<dbReference type="PROSITE" id="PS01124">
    <property type="entry name" value="HTH_ARAC_FAMILY_2"/>
    <property type="match status" value="1"/>
</dbReference>
<dbReference type="SUPFAM" id="SSF52317">
    <property type="entry name" value="Class I glutamine amidotransferase-like"/>
    <property type="match status" value="1"/>
</dbReference>
<dbReference type="SUPFAM" id="SSF46689">
    <property type="entry name" value="Homeodomain-like"/>
    <property type="match status" value="2"/>
</dbReference>
<name>A0A6A8AIX9_9HYPH</name>
<dbReference type="CDD" id="cd03137">
    <property type="entry name" value="GATase1_AraC_1"/>
    <property type="match status" value="1"/>
</dbReference>
<dbReference type="Pfam" id="PF01965">
    <property type="entry name" value="DJ-1_PfpI"/>
    <property type="match status" value="1"/>
</dbReference>
<evidence type="ECO:0000259" key="4">
    <source>
        <dbReference type="PROSITE" id="PS01124"/>
    </source>
</evidence>
<evidence type="ECO:0000256" key="3">
    <source>
        <dbReference type="ARBA" id="ARBA00023163"/>
    </source>
</evidence>
<dbReference type="GO" id="GO:0003700">
    <property type="term" value="F:DNA-binding transcription factor activity"/>
    <property type="evidence" value="ECO:0007669"/>
    <property type="project" value="InterPro"/>
</dbReference>
<dbReference type="GO" id="GO:0043565">
    <property type="term" value="F:sequence-specific DNA binding"/>
    <property type="evidence" value="ECO:0007669"/>
    <property type="project" value="InterPro"/>
</dbReference>
<dbReference type="InterPro" id="IPR018062">
    <property type="entry name" value="HTH_AraC-typ_CS"/>
</dbReference>
<feature type="domain" description="HTH araC/xylS-type" evidence="4">
    <location>
        <begin position="223"/>
        <end position="324"/>
    </location>
</feature>
<dbReference type="EMBL" id="WIXI01000049">
    <property type="protein sequence ID" value="MQY48751.1"/>
    <property type="molecule type" value="Genomic_DNA"/>
</dbReference>
<evidence type="ECO:0000313" key="6">
    <source>
        <dbReference type="Proteomes" id="UP000435138"/>
    </source>
</evidence>
<dbReference type="PROSITE" id="PS00041">
    <property type="entry name" value="HTH_ARAC_FAMILY_1"/>
    <property type="match status" value="1"/>
</dbReference>
<evidence type="ECO:0000313" key="5">
    <source>
        <dbReference type="EMBL" id="MQY48751.1"/>
    </source>
</evidence>
<comment type="caution">
    <text evidence="5">The sequence shown here is derived from an EMBL/GenBank/DDBJ whole genome shotgun (WGS) entry which is preliminary data.</text>
</comment>
<keyword evidence="2" id="KW-0238">DNA-binding</keyword>
<dbReference type="AlphaFoldDB" id="A0A6A8AIX9"/>
<proteinExistence type="predicted"/>
<dbReference type="Gene3D" id="3.40.50.880">
    <property type="match status" value="1"/>
</dbReference>
<dbReference type="InterPro" id="IPR052158">
    <property type="entry name" value="INH-QAR"/>
</dbReference>
<protein>
    <submittedName>
        <fullName evidence="5">Helix-turn-helix domain-containing protein</fullName>
    </submittedName>
</protein>
<dbReference type="InterPro" id="IPR029062">
    <property type="entry name" value="Class_I_gatase-like"/>
</dbReference>
<evidence type="ECO:0000256" key="2">
    <source>
        <dbReference type="ARBA" id="ARBA00023125"/>
    </source>
</evidence>
<reference evidence="5 6" key="1">
    <citation type="submission" date="2019-11" db="EMBL/GenBank/DDBJ databases">
        <title>Genome analysis of Rhizobacterium cereale a novel genus and species isolated from maize roots in North Spain.</title>
        <authorList>
            <person name="Menendez E."/>
            <person name="Flores-Felix J.D."/>
            <person name="Ramirez-Bahena M.-H."/>
            <person name="Igual J.M."/>
            <person name="Garcia-Fraile P."/>
            <person name="Peix A."/>
            <person name="Velazquez E."/>
        </authorList>
    </citation>
    <scope>NUCLEOTIDE SEQUENCE [LARGE SCALE GENOMIC DNA]</scope>
    <source>
        <strain evidence="5 6">RZME27</strain>
    </source>
</reference>
<dbReference type="InterPro" id="IPR002818">
    <property type="entry name" value="DJ-1/PfpI"/>
</dbReference>
<dbReference type="SMART" id="SM00342">
    <property type="entry name" value="HTH_ARAC"/>
    <property type="match status" value="1"/>
</dbReference>